<reference evidence="2" key="1">
    <citation type="journal article" date="2017" name="Genome Biol.">
        <title>Comparative genomics reveals high biological diversity and specific adaptations in the industrially and medically important fungal genus Aspergillus.</title>
        <authorList>
            <person name="de Vries R.P."/>
            <person name="Riley R."/>
            <person name="Wiebenga A."/>
            <person name="Aguilar-Osorio G."/>
            <person name="Amillis S."/>
            <person name="Uchima C.A."/>
            <person name="Anderluh G."/>
            <person name="Asadollahi M."/>
            <person name="Askin M."/>
            <person name="Barry K."/>
            <person name="Battaglia E."/>
            <person name="Bayram O."/>
            <person name="Benocci T."/>
            <person name="Braus-Stromeyer S.A."/>
            <person name="Caldana C."/>
            <person name="Canovas D."/>
            <person name="Cerqueira G.C."/>
            <person name="Chen F."/>
            <person name="Chen W."/>
            <person name="Choi C."/>
            <person name="Clum A."/>
            <person name="Dos Santos R.A."/>
            <person name="Damasio A.R."/>
            <person name="Diallinas G."/>
            <person name="Emri T."/>
            <person name="Fekete E."/>
            <person name="Flipphi M."/>
            <person name="Freyberg S."/>
            <person name="Gallo A."/>
            <person name="Gournas C."/>
            <person name="Habgood R."/>
            <person name="Hainaut M."/>
            <person name="Harispe M.L."/>
            <person name="Henrissat B."/>
            <person name="Hilden K.S."/>
            <person name="Hope R."/>
            <person name="Hossain A."/>
            <person name="Karabika E."/>
            <person name="Karaffa L."/>
            <person name="Karanyi Z."/>
            <person name="Krasevec N."/>
            <person name="Kuo A."/>
            <person name="Kusch H."/>
            <person name="LaButti K."/>
            <person name="Lagendijk E.L."/>
            <person name="Lapidus A."/>
            <person name="Levasseur A."/>
            <person name="Lindquist E."/>
            <person name="Lipzen A."/>
            <person name="Logrieco A.F."/>
            <person name="MacCabe A."/>
            <person name="Maekelae M.R."/>
            <person name="Malavazi I."/>
            <person name="Melin P."/>
            <person name="Meyer V."/>
            <person name="Mielnichuk N."/>
            <person name="Miskei M."/>
            <person name="Molnar A.P."/>
            <person name="Mule G."/>
            <person name="Ngan C.Y."/>
            <person name="Orejas M."/>
            <person name="Orosz E."/>
            <person name="Ouedraogo J.P."/>
            <person name="Overkamp K.M."/>
            <person name="Park H.-S."/>
            <person name="Perrone G."/>
            <person name="Piumi F."/>
            <person name="Punt P.J."/>
            <person name="Ram A.F."/>
            <person name="Ramon A."/>
            <person name="Rauscher S."/>
            <person name="Record E."/>
            <person name="Riano-Pachon D.M."/>
            <person name="Robert V."/>
            <person name="Roehrig J."/>
            <person name="Ruller R."/>
            <person name="Salamov A."/>
            <person name="Salih N.S."/>
            <person name="Samson R.A."/>
            <person name="Sandor E."/>
            <person name="Sanguinetti M."/>
            <person name="Schuetze T."/>
            <person name="Sepcic K."/>
            <person name="Shelest E."/>
            <person name="Sherlock G."/>
            <person name="Sophianopoulou V."/>
            <person name="Squina F.M."/>
            <person name="Sun H."/>
            <person name="Susca A."/>
            <person name="Todd R.B."/>
            <person name="Tsang A."/>
            <person name="Unkles S.E."/>
            <person name="van de Wiele N."/>
            <person name="van Rossen-Uffink D."/>
            <person name="Oliveira J.V."/>
            <person name="Vesth T.C."/>
            <person name="Visser J."/>
            <person name="Yu J.-H."/>
            <person name="Zhou M."/>
            <person name="Andersen M.R."/>
            <person name="Archer D.B."/>
            <person name="Baker S.E."/>
            <person name="Benoit I."/>
            <person name="Brakhage A.A."/>
            <person name="Braus G.H."/>
            <person name="Fischer R."/>
            <person name="Frisvad J.C."/>
            <person name="Goldman G.H."/>
            <person name="Houbraken J."/>
            <person name="Oakley B."/>
            <person name="Pocsi I."/>
            <person name="Scazzocchio C."/>
            <person name="Seiboth B."/>
            <person name="vanKuyk P.A."/>
            <person name="Wortman J."/>
            <person name="Dyer P.S."/>
            <person name="Grigoriev I.V."/>
        </authorList>
    </citation>
    <scope>NUCLEOTIDE SEQUENCE [LARGE SCALE GENOMIC DNA]</scope>
    <source>
        <strain evidence="2">DTO 134E9</strain>
    </source>
</reference>
<evidence type="ECO:0000313" key="1">
    <source>
        <dbReference type="EMBL" id="OJJ38447.1"/>
    </source>
</evidence>
<dbReference type="AlphaFoldDB" id="A0A1L9RUF1"/>
<gene>
    <name evidence="1" type="ORF">ASPWEDRAFT_36070</name>
</gene>
<evidence type="ECO:0000313" key="2">
    <source>
        <dbReference type="Proteomes" id="UP000184383"/>
    </source>
</evidence>
<dbReference type="VEuPathDB" id="FungiDB:ASPWEDRAFT_36070"/>
<sequence>MELVGLASVGSLLPDYPVLGQVGGFRLVCKQLRGDGLCVVSVFHVMPLVREEQRERVKRRQDDDDQITSLLTVLAEQEQGRNSPAGLYQEIN</sequence>
<protein>
    <submittedName>
        <fullName evidence="1">Uncharacterized protein</fullName>
    </submittedName>
</protein>
<keyword evidence="2" id="KW-1185">Reference proteome</keyword>
<dbReference type="RefSeq" id="XP_040692123.1">
    <property type="nucleotide sequence ID" value="XM_040834365.1"/>
</dbReference>
<dbReference type="GeneID" id="63750213"/>
<accession>A0A1L9RUF1</accession>
<dbReference type="EMBL" id="KV878210">
    <property type="protein sequence ID" value="OJJ38447.1"/>
    <property type="molecule type" value="Genomic_DNA"/>
</dbReference>
<name>A0A1L9RUF1_ASPWE</name>
<organism evidence="1 2">
    <name type="scientific">Aspergillus wentii DTO 134E9</name>
    <dbReference type="NCBI Taxonomy" id="1073089"/>
    <lineage>
        <taxon>Eukaryota</taxon>
        <taxon>Fungi</taxon>
        <taxon>Dikarya</taxon>
        <taxon>Ascomycota</taxon>
        <taxon>Pezizomycotina</taxon>
        <taxon>Eurotiomycetes</taxon>
        <taxon>Eurotiomycetidae</taxon>
        <taxon>Eurotiales</taxon>
        <taxon>Aspergillaceae</taxon>
        <taxon>Aspergillus</taxon>
        <taxon>Aspergillus subgen. Cremei</taxon>
    </lineage>
</organism>
<proteinExistence type="predicted"/>
<dbReference type="Proteomes" id="UP000184383">
    <property type="component" value="Unassembled WGS sequence"/>
</dbReference>